<comment type="cofactor">
    <cofactor evidence="10">
        <name>phosphate</name>
        <dbReference type="ChEBI" id="CHEBI:43474"/>
    </cofactor>
</comment>
<evidence type="ECO:0000256" key="4">
    <source>
        <dbReference type="ARBA" id="ARBA00019905"/>
    </source>
</evidence>
<dbReference type="InterPro" id="IPR012341">
    <property type="entry name" value="6hp_glycosidase-like_sf"/>
</dbReference>
<dbReference type="SUPFAM" id="SSF48208">
    <property type="entry name" value="Six-hairpin glycosidases"/>
    <property type="match status" value="1"/>
</dbReference>
<keyword evidence="6" id="KW-0119">Carbohydrate metabolism</keyword>
<protein>
    <recommendedName>
        <fullName evidence="4">Trehalase</fullName>
        <ecNumber evidence="3">3.2.1.28</ecNumber>
    </recommendedName>
    <alternativeName>
        <fullName evidence="8">Alpha,alpha-trehalase</fullName>
    </alternativeName>
    <alternativeName>
        <fullName evidence="9">Alpha,alpha-trehalose glucohydrolase</fullName>
    </alternativeName>
</protein>
<dbReference type="AlphaFoldDB" id="A0A077LUM2"/>
<keyword evidence="5 14" id="KW-0378">Hydrolase</keyword>
<dbReference type="STRING" id="1194083.BN12_2010008"/>
<keyword evidence="7" id="KW-0326">Glycosidase</keyword>
<feature type="domain" description="Trehalase-like N-terminal" evidence="13">
    <location>
        <begin position="9"/>
        <end position="88"/>
    </location>
</feature>
<gene>
    <name evidence="14" type="ORF">BN12_2010008</name>
</gene>
<evidence type="ECO:0000259" key="12">
    <source>
        <dbReference type="Pfam" id="PF00723"/>
    </source>
</evidence>
<organism evidence="14 15">
    <name type="scientific">Nostocoides japonicum T1-X7</name>
    <dbReference type="NCBI Taxonomy" id="1194083"/>
    <lineage>
        <taxon>Bacteria</taxon>
        <taxon>Bacillati</taxon>
        <taxon>Actinomycetota</taxon>
        <taxon>Actinomycetes</taxon>
        <taxon>Micrococcales</taxon>
        <taxon>Intrasporangiaceae</taxon>
        <taxon>Nostocoides</taxon>
    </lineage>
</organism>
<dbReference type="InterPro" id="IPR045582">
    <property type="entry name" value="Trehalase-like_N"/>
</dbReference>
<evidence type="ECO:0000256" key="9">
    <source>
        <dbReference type="ARBA" id="ARBA00031637"/>
    </source>
</evidence>
<dbReference type="Pfam" id="PF00723">
    <property type="entry name" value="Glyco_hydro_15"/>
    <property type="match status" value="1"/>
</dbReference>
<feature type="domain" description="GH15-like" evidence="12">
    <location>
        <begin position="256"/>
        <end position="613"/>
    </location>
</feature>
<evidence type="ECO:0000256" key="3">
    <source>
        <dbReference type="ARBA" id="ARBA00012757"/>
    </source>
</evidence>
<dbReference type="PANTHER" id="PTHR31616:SF10">
    <property type="entry name" value="TREHALASE"/>
    <property type="match status" value="1"/>
</dbReference>
<comment type="caution">
    <text evidence="14">The sequence shown here is derived from an EMBL/GenBank/DDBJ whole genome shotgun (WGS) entry which is preliminary data.</text>
</comment>
<evidence type="ECO:0000313" key="15">
    <source>
        <dbReference type="Proteomes" id="UP000035721"/>
    </source>
</evidence>
<dbReference type="Gene3D" id="1.50.10.10">
    <property type="match status" value="1"/>
</dbReference>
<dbReference type="EC" id="3.2.1.28" evidence="3"/>
<dbReference type="InterPro" id="IPR008928">
    <property type="entry name" value="6-hairpin_glycosidase_sf"/>
</dbReference>
<evidence type="ECO:0000256" key="1">
    <source>
        <dbReference type="ARBA" id="ARBA00001576"/>
    </source>
</evidence>
<comment type="pathway">
    <text evidence="11">Glycan degradation; trehalose degradation; D-glucose from alpha,alpha-trehalose: step 1/1.</text>
</comment>
<accession>A0A077LUM2</accession>
<evidence type="ECO:0000256" key="7">
    <source>
        <dbReference type="ARBA" id="ARBA00023295"/>
    </source>
</evidence>
<dbReference type="RefSeq" id="WP_048554461.1">
    <property type="nucleotide sequence ID" value="NZ_HF570958.1"/>
</dbReference>
<evidence type="ECO:0000256" key="10">
    <source>
        <dbReference type="ARBA" id="ARBA00053030"/>
    </source>
</evidence>
<comment type="similarity">
    <text evidence="2">Belongs to the glycosyl hydrolase 15 family.</text>
</comment>
<sequence>MTMRIDGGGSEYPPIAEYGFLSDCEATALVAPSGNVEWMCLPRMDGPSVFGAMLDRDAGGFRLGPADVRVPADRRYLPGTMILETSWGTPTGWIIVRDALLIGPWHHETTRSHSHRRAPTDYDSDHVLLRTVRCVVGSVQISLDCSPMLDYGRDPVLWSYSGEGYHDAITDPDPKDVAPQLRLTTDLNLGFEGNRAVARSLMKEGDTHFVALSWSEHEPPHTYDEAYKRLVWTAHHWQHWLARGDFPDHPWRIHLERSALTLKGLTFAPTGALVAAPTTSLPETPGGERNWDYRYTWIRDSTLTLWAMARLGFDWEADDFFSFIADVAGLDDDLQIMYGIGGERMLTEEILDHLDGYEESRPVRIGNGAFDQKQHDVWGAILDSVWVHKGSRDRVDDRLWTILSRFVDQAIKNWAEPDRGIWEVRGEPQHFTSSKVMCWVAADRGAKLARARGQRARAADWRRAADEMKADILAHGVDERGVFTQHYATKALDASALLIPLVGFLPLDDERIRNTVNAIAEELTEDGLVLRYRVEHTDDGLSGEEGTFTICSFWLVSAFALIGDLDRARRLCEKLFSLASPLGLYAEEIDAASGRHLGNFPQAFTHLGLINAVLHILTAEQDIAARAELADESGPVAEEG</sequence>
<dbReference type="GO" id="GO:0005993">
    <property type="term" value="P:trehalose catabolic process"/>
    <property type="evidence" value="ECO:0007669"/>
    <property type="project" value="TreeGrafter"/>
</dbReference>
<name>A0A077LUM2_9MICO</name>
<reference evidence="14 15" key="1">
    <citation type="journal article" date="2013" name="ISME J.">
        <title>A metabolic model for members of the genus Tetrasphaera involved in enhanced biological phosphorus removal.</title>
        <authorList>
            <person name="Kristiansen R."/>
            <person name="Nguyen H.T.T."/>
            <person name="Saunders A.M."/>
            <person name="Nielsen J.L."/>
            <person name="Wimmer R."/>
            <person name="Le V.Q."/>
            <person name="McIlroy S.J."/>
            <person name="Petrovski S."/>
            <person name="Seviour R.J."/>
            <person name="Calteau A."/>
            <person name="Nielsen K.L."/>
            <person name="Nielsen P.H."/>
        </authorList>
    </citation>
    <scope>NUCLEOTIDE SEQUENCE [LARGE SCALE GENOMIC DNA]</scope>
    <source>
        <strain evidence="14 15">T1-X7</strain>
    </source>
</reference>
<keyword evidence="15" id="KW-1185">Reference proteome</keyword>
<evidence type="ECO:0000256" key="5">
    <source>
        <dbReference type="ARBA" id="ARBA00022801"/>
    </source>
</evidence>
<evidence type="ECO:0000313" key="14">
    <source>
        <dbReference type="EMBL" id="CCH77568.1"/>
    </source>
</evidence>
<evidence type="ECO:0000256" key="6">
    <source>
        <dbReference type="ARBA" id="ARBA00023277"/>
    </source>
</evidence>
<dbReference type="PANTHER" id="PTHR31616">
    <property type="entry name" value="TREHALASE"/>
    <property type="match status" value="1"/>
</dbReference>
<dbReference type="EMBL" id="CAJB01000115">
    <property type="protein sequence ID" value="CCH77568.1"/>
    <property type="molecule type" value="Genomic_DNA"/>
</dbReference>
<evidence type="ECO:0000259" key="13">
    <source>
        <dbReference type="Pfam" id="PF19291"/>
    </source>
</evidence>
<dbReference type="Pfam" id="PF19291">
    <property type="entry name" value="TREH_N"/>
    <property type="match status" value="1"/>
</dbReference>
<dbReference type="InterPro" id="IPR011613">
    <property type="entry name" value="GH15-like"/>
</dbReference>
<proteinExistence type="inferred from homology"/>
<comment type="catalytic activity">
    <reaction evidence="1">
        <text>alpha,alpha-trehalose + H2O = alpha-D-glucose + beta-D-glucose</text>
        <dbReference type="Rhea" id="RHEA:32675"/>
        <dbReference type="ChEBI" id="CHEBI:15377"/>
        <dbReference type="ChEBI" id="CHEBI:15903"/>
        <dbReference type="ChEBI" id="CHEBI:16551"/>
        <dbReference type="ChEBI" id="CHEBI:17925"/>
        <dbReference type="EC" id="3.2.1.28"/>
    </reaction>
</comment>
<dbReference type="FunFam" id="1.50.10.10:FF:000005">
    <property type="entry name" value="Glycosyl hydrolase, glucoamylase"/>
    <property type="match status" value="1"/>
</dbReference>
<dbReference type="GO" id="GO:0004555">
    <property type="term" value="F:alpha,alpha-trehalase activity"/>
    <property type="evidence" value="ECO:0007669"/>
    <property type="project" value="UniProtKB-EC"/>
</dbReference>
<dbReference type="Proteomes" id="UP000035721">
    <property type="component" value="Unassembled WGS sequence"/>
</dbReference>
<evidence type="ECO:0000256" key="11">
    <source>
        <dbReference type="ARBA" id="ARBA00060615"/>
    </source>
</evidence>
<evidence type="ECO:0000256" key="2">
    <source>
        <dbReference type="ARBA" id="ARBA00006188"/>
    </source>
</evidence>
<evidence type="ECO:0000256" key="8">
    <source>
        <dbReference type="ARBA" id="ARBA00030473"/>
    </source>
</evidence>